<accession>A0A9W7FCY4</accession>
<feature type="non-terminal residue" evidence="1">
    <location>
        <position position="327"/>
    </location>
</feature>
<protein>
    <submittedName>
        <fullName evidence="1">Uncharacterized protein</fullName>
    </submittedName>
</protein>
<sequence length="327" mass="37765">SSVHLGCGWDYEKETEELWCKSNGEDDMPYNLSPTIQFPEPPIQSPNISVLPTCSPSDPRVTYGRWYKTPRASASSDCSPFAVEAPEKGFYRTVHKATENEECWIHDSPKQLGKMCNSPRGCTRSVMSNTWISDVALDDFEYVWKPYGCDLKLYVDEEIKKCWEEKNFGEIEVKGDSVTEYFNYYVQNRFKKLDLKIGRRKITVTNLKLTHLIWHDSFSEFKEKIFDDNLNKGQPHSRLKLENDEIKIWLLGPHIISERESGCTSERMNKFGHMLRPEISERGWKEVDWRNISMGLSHEMATQMDGLHVVGPAMKVAFHLVVHAVCG</sequence>
<keyword evidence="2" id="KW-1185">Reference proteome</keyword>
<evidence type="ECO:0000313" key="2">
    <source>
        <dbReference type="Proteomes" id="UP001165160"/>
    </source>
</evidence>
<dbReference type="Proteomes" id="UP001165160">
    <property type="component" value="Unassembled WGS sequence"/>
</dbReference>
<reference evidence="2" key="1">
    <citation type="journal article" date="2023" name="Commun. Biol.">
        <title>Genome analysis of Parmales, the sister group of diatoms, reveals the evolutionary specialization of diatoms from phago-mixotrophs to photoautotrophs.</title>
        <authorList>
            <person name="Ban H."/>
            <person name="Sato S."/>
            <person name="Yoshikawa S."/>
            <person name="Yamada K."/>
            <person name="Nakamura Y."/>
            <person name="Ichinomiya M."/>
            <person name="Sato N."/>
            <person name="Blanc-Mathieu R."/>
            <person name="Endo H."/>
            <person name="Kuwata A."/>
            <person name="Ogata H."/>
        </authorList>
    </citation>
    <scope>NUCLEOTIDE SEQUENCE [LARGE SCALE GENOMIC DNA]</scope>
    <source>
        <strain evidence="2">NIES 3699</strain>
    </source>
</reference>
<dbReference type="AlphaFoldDB" id="A0A9W7FCY4"/>
<proteinExistence type="predicted"/>
<evidence type="ECO:0000313" key="1">
    <source>
        <dbReference type="EMBL" id="GMI09937.1"/>
    </source>
</evidence>
<comment type="caution">
    <text evidence="1">The sequence shown here is derived from an EMBL/GenBank/DDBJ whole genome shotgun (WGS) entry which is preliminary data.</text>
</comment>
<name>A0A9W7FCY4_9STRA</name>
<gene>
    <name evidence="1" type="ORF">TrVE_jg13475</name>
</gene>
<dbReference type="EMBL" id="BRXX01000407">
    <property type="protein sequence ID" value="GMI09937.1"/>
    <property type="molecule type" value="Genomic_DNA"/>
</dbReference>
<organism evidence="1 2">
    <name type="scientific">Triparma verrucosa</name>
    <dbReference type="NCBI Taxonomy" id="1606542"/>
    <lineage>
        <taxon>Eukaryota</taxon>
        <taxon>Sar</taxon>
        <taxon>Stramenopiles</taxon>
        <taxon>Ochrophyta</taxon>
        <taxon>Bolidophyceae</taxon>
        <taxon>Parmales</taxon>
        <taxon>Triparmaceae</taxon>
        <taxon>Triparma</taxon>
    </lineage>
</organism>